<dbReference type="PANTHER" id="PTHR43268">
    <property type="entry name" value="THIOSULFATE SULFURTRANSFERASE/RHODANESE-LIKE DOMAIN-CONTAINING PROTEIN 2"/>
    <property type="match status" value="1"/>
</dbReference>
<proteinExistence type="predicted"/>
<dbReference type="EMBL" id="JACIVI010000001">
    <property type="protein sequence ID" value="MBB1161018.1"/>
    <property type="molecule type" value="Genomic_DNA"/>
</dbReference>
<dbReference type="Pfam" id="PF00581">
    <property type="entry name" value="Rhodanese"/>
    <property type="match status" value="1"/>
</dbReference>
<keyword evidence="3" id="KW-0808">Transferase</keyword>
<feature type="compositionally biased region" description="Low complexity" evidence="1">
    <location>
        <begin position="257"/>
        <end position="267"/>
    </location>
</feature>
<evidence type="ECO:0000313" key="4">
    <source>
        <dbReference type="Proteomes" id="UP000586093"/>
    </source>
</evidence>
<feature type="domain" description="Rhodanese" evidence="2">
    <location>
        <begin position="137"/>
        <end position="231"/>
    </location>
</feature>
<evidence type="ECO:0000256" key="1">
    <source>
        <dbReference type="SAM" id="MobiDB-lite"/>
    </source>
</evidence>
<dbReference type="InterPro" id="IPR040503">
    <property type="entry name" value="TRHO_N"/>
</dbReference>
<sequence>MSDAPAPPAAVLNLAAYRFVPLDELPALQAAIRAAAEAAGLRGTVLLAPEGINLFLAGPEAAALGLLAQLGRIDARLAALPAKRSWSEALPFARLKVKIKREIIRMDRPAVQPAAGRAPAVDAATLARWLDAGCDDAGRPLRLLDTRNAWEVDAGRFAGAIDWRLDKFSAFPEALAAAADTLRDATVVSYCTGGIRCEKAALLGAELGLTHLLQLEGGILQYLETVGGRHWIGDCVVFDERGALDPALRPAKPAPAQPAGGATTLAG</sequence>
<dbReference type="InterPro" id="IPR001763">
    <property type="entry name" value="Rhodanese-like_dom"/>
</dbReference>
<name>A0A839HN38_9BURK</name>
<dbReference type="InterPro" id="IPR020936">
    <property type="entry name" value="TrhO"/>
</dbReference>
<reference evidence="3 4" key="1">
    <citation type="submission" date="2020-08" db="EMBL/GenBank/DDBJ databases">
        <title>Aquariorum lacteus gen. nov., sp. nov., a new member of the family Comamonadaceae, isolated from freshwater aquarium.</title>
        <authorList>
            <person name="Chun S.-J."/>
        </authorList>
    </citation>
    <scope>NUCLEOTIDE SEQUENCE [LARGE SCALE GENOMIC DNA]</scope>
    <source>
        <strain evidence="3 4">SJAQ100</strain>
    </source>
</reference>
<gene>
    <name evidence="3" type="ORF">H4F90_03365</name>
</gene>
<dbReference type="PROSITE" id="PS50206">
    <property type="entry name" value="RHODANESE_3"/>
    <property type="match status" value="1"/>
</dbReference>
<dbReference type="RefSeq" id="WP_182661463.1">
    <property type="nucleotide sequence ID" value="NZ_JACIVI010000001.1"/>
</dbReference>
<dbReference type="Pfam" id="PF17773">
    <property type="entry name" value="UPF0176_N"/>
    <property type="match status" value="1"/>
</dbReference>
<dbReference type="Gene3D" id="3.30.70.100">
    <property type="match status" value="1"/>
</dbReference>
<feature type="region of interest" description="Disordered" evidence="1">
    <location>
        <begin position="248"/>
        <end position="267"/>
    </location>
</feature>
<dbReference type="AlphaFoldDB" id="A0A839HN38"/>
<dbReference type="PANTHER" id="PTHR43268:SF3">
    <property type="entry name" value="RHODANESE-LIKE DOMAIN-CONTAINING PROTEIN 7-RELATED"/>
    <property type="match status" value="1"/>
</dbReference>
<dbReference type="Gene3D" id="3.40.250.10">
    <property type="entry name" value="Rhodanese-like domain"/>
    <property type="match status" value="1"/>
</dbReference>
<keyword evidence="4" id="KW-1185">Reference proteome</keyword>
<organism evidence="3 4">
    <name type="scientific">Aquariibacter albus</name>
    <dbReference type="NCBI Taxonomy" id="2759899"/>
    <lineage>
        <taxon>Bacteria</taxon>
        <taxon>Pseudomonadati</taxon>
        <taxon>Pseudomonadota</taxon>
        <taxon>Betaproteobacteria</taxon>
        <taxon>Burkholderiales</taxon>
        <taxon>Sphaerotilaceae</taxon>
        <taxon>Aquariibacter</taxon>
    </lineage>
</organism>
<comment type="caution">
    <text evidence="3">The sequence shown here is derived from an EMBL/GenBank/DDBJ whole genome shotgun (WGS) entry which is preliminary data.</text>
</comment>
<protein>
    <submittedName>
        <fullName evidence="3">Sulfurtransferase</fullName>
    </submittedName>
</protein>
<dbReference type="InterPro" id="IPR036873">
    <property type="entry name" value="Rhodanese-like_dom_sf"/>
</dbReference>
<dbReference type="GO" id="GO:0016740">
    <property type="term" value="F:transferase activity"/>
    <property type="evidence" value="ECO:0007669"/>
    <property type="project" value="UniProtKB-KW"/>
</dbReference>
<accession>A0A839HN38</accession>
<dbReference type="NCBIfam" id="NF003703">
    <property type="entry name" value="PRK05320.1"/>
    <property type="match status" value="1"/>
</dbReference>
<dbReference type="SMART" id="SM00450">
    <property type="entry name" value="RHOD"/>
    <property type="match status" value="1"/>
</dbReference>
<dbReference type="SUPFAM" id="SSF52821">
    <property type="entry name" value="Rhodanese/Cell cycle control phosphatase"/>
    <property type="match status" value="1"/>
</dbReference>
<evidence type="ECO:0000313" key="3">
    <source>
        <dbReference type="EMBL" id="MBB1161018.1"/>
    </source>
</evidence>
<dbReference type="Proteomes" id="UP000586093">
    <property type="component" value="Unassembled WGS sequence"/>
</dbReference>
<evidence type="ECO:0000259" key="2">
    <source>
        <dbReference type="PROSITE" id="PS50206"/>
    </source>
</evidence>